<feature type="region of interest" description="Disordered" evidence="1">
    <location>
        <begin position="882"/>
        <end position="905"/>
    </location>
</feature>
<feature type="domain" description="DUF7825" evidence="4">
    <location>
        <begin position="709"/>
        <end position="879"/>
    </location>
</feature>
<name>A0A540X3I2_9BACT</name>
<dbReference type="RefSeq" id="WP_141642542.1">
    <property type="nucleotide sequence ID" value="NZ_VIFM01000035.1"/>
</dbReference>
<dbReference type="Pfam" id="PF25149">
    <property type="entry name" value="DUF7825"/>
    <property type="match status" value="1"/>
</dbReference>
<feature type="compositionally biased region" description="Basic and acidic residues" evidence="1">
    <location>
        <begin position="392"/>
        <end position="401"/>
    </location>
</feature>
<evidence type="ECO:0000259" key="3">
    <source>
        <dbReference type="Pfam" id="PF25148"/>
    </source>
</evidence>
<dbReference type="SUPFAM" id="SSF48371">
    <property type="entry name" value="ARM repeat"/>
    <property type="match status" value="1"/>
</dbReference>
<feature type="domain" description="DUF7824" evidence="3">
    <location>
        <begin position="416"/>
        <end position="617"/>
    </location>
</feature>
<accession>A0A540X3I2</accession>
<evidence type="ECO:0008006" key="7">
    <source>
        <dbReference type="Google" id="ProtNLM"/>
    </source>
</evidence>
<dbReference type="InterPro" id="IPR056726">
    <property type="entry name" value="DUF7824"/>
</dbReference>
<keyword evidence="6" id="KW-1185">Reference proteome</keyword>
<dbReference type="AlphaFoldDB" id="A0A540X3I2"/>
<evidence type="ECO:0000259" key="4">
    <source>
        <dbReference type="Pfam" id="PF25149"/>
    </source>
</evidence>
<comment type="caution">
    <text evidence="5">The sequence shown here is derived from an EMBL/GenBank/DDBJ whole genome shotgun (WGS) entry which is preliminary data.</text>
</comment>
<dbReference type="InterPro" id="IPR056727">
    <property type="entry name" value="DUF7825"/>
</dbReference>
<proteinExistence type="predicted"/>
<dbReference type="Pfam" id="PF25148">
    <property type="entry name" value="DUF7824"/>
    <property type="match status" value="1"/>
</dbReference>
<dbReference type="InterPro" id="IPR011989">
    <property type="entry name" value="ARM-like"/>
</dbReference>
<dbReference type="Proteomes" id="UP000315369">
    <property type="component" value="Unassembled WGS sequence"/>
</dbReference>
<dbReference type="Gene3D" id="1.25.10.10">
    <property type="entry name" value="Leucine-rich Repeat Variant"/>
    <property type="match status" value="1"/>
</dbReference>
<gene>
    <name evidence="5" type="ORF">FJV41_11755</name>
</gene>
<organism evidence="5 6">
    <name type="scientific">Myxococcus llanfairpwllgwyngyllgogerychwyrndrobwllllantysiliogogogochensis</name>
    <dbReference type="NCBI Taxonomy" id="2590453"/>
    <lineage>
        <taxon>Bacteria</taxon>
        <taxon>Pseudomonadati</taxon>
        <taxon>Myxococcota</taxon>
        <taxon>Myxococcia</taxon>
        <taxon>Myxococcales</taxon>
        <taxon>Cystobacterineae</taxon>
        <taxon>Myxococcaceae</taxon>
        <taxon>Myxococcus</taxon>
    </lineage>
</organism>
<feature type="region of interest" description="Disordered" evidence="1">
    <location>
        <begin position="378"/>
        <end position="412"/>
    </location>
</feature>
<evidence type="ECO:0000313" key="6">
    <source>
        <dbReference type="Proteomes" id="UP000315369"/>
    </source>
</evidence>
<evidence type="ECO:0000313" key="5">
    <source>
        <dbReference type="EMBL" id="TQF15821.1"/>
    </source>
</evidence>
<dbReference type="OrthoDB" id="8481515at2"/>
<protein>
    <recommendedName>
        <fullName evidence="7">HEAT repeat domain-containing protein</fullName>
    </recommendedName>
</protein>
<evidence type="ECO:0000259" key="2">
    <source>
        <dbReference type="Pfam" id="PF20103"/>
    </source>
</evidence>
<dbReference type="InterPro" id="IPR045472">
    <property type="entry name" value="DUF6493"/>
</dbReference>
<dbReference type="Pfam" id="PF20103">
    <property type="entry name" value="DUF6493"/>
    <property type="match status" value="1"/>
</dbReference>
<dbReference type="EMBL" id="VIFM01000035">
    <property type="protein sequence ID" value="TQF15821.1"/>
    <property type="molecule type" value="Genomic_DNA"/>
</dbReference>
<sequence length="905" mass="98845">MTTSPLDALLAAPSPAACATLLEGLTPAQRRQLGPEALKRDKALRDEHWSDSREEQALRRERSRVLAMLCFFTVPPSDWTPRLLGALPEEAADLAAKLRPDWLEDAAERLVALAPSYFWVARMLMRKGVSRRPTHDNYTTGMLFLDTRFHPNPFDTDPRLLEHEAWRLFEVEGSGELSLAAKDKYTFEDKTWASVFLRHMRQGTLERGRLLDATLGALERDFAAFRAGWFSRFHEALEPTPEELARHRDRYLRLLGSSIPATVSLALDVVTALEAREPLPVDSALPALEPVLLARHKGTAQQAVKLLKALGERESGASRERITGALASGLAHEAVDVQKAVLKALESLAKTPDAALRTAVEERVDGVAASLKKHVQAWLGESTRPTASEPPRTADKKKPSGEPRAPASPTDARFAVTPIASLDELLSALSTCIEDAGNPMEVERVLDGVARLGRQRPDDFARRTSALAKRARKLSAKTYGESLAVRLAGLALAWLASPGEAHSTLREVPEPALTPGHEVFLPLLSERISELARALDAGREEGLLSMPTHEGGWLAPETLVARLLARAPEAEEPPLADLCLALCRLAPVRDSKALESLKQSSRSRSDAFKLVAWALGLGKSAPDTVDVSVSVARRHRGETPESEHTFTVKARRSGKFTFHDLFISTSPKPIAPGKLKRQDIPGLMLIKENGGGGKPYPRWAATLWPSGLEAFFASHAEELAMNIDWSEANWSNVVAYEQLLHPWLRLGSMARLVLAMGLATKEPGEHGVSVDAAISALATGRLTAEELGEMLRELRPTGLINLKRLSMTLARVASASEEHAAQVALAIQRALRKTSEDTAPRDEGTLVKLLLELLAQTEGRLTDAEAWDYLQGTSHRKTFEALAPTASSTAPPPPPAARRTTPRRA</sequence>
<reference evidence="5 6" key="1">
    <citation type="submission" date="2019-06" db="EMBL/GenBank/DDBJ databases">
        <authorList>
            <person name="Livingstone P."/>
            <person name="Whitworth D."/>
        </authorList>
    </citation>
    <scope>NUCLEOTIDE SEQUENCE [LARGE SCALE GENOMIC DNA]</scope>
    <source>
        <strain evidence="5 6">AM401</strain>
    </source>
</reference>
<feature type="domain" description="DUF6493" evidence="2">
    <location>
        <begin position="23"/>
        <end position="295"/>
    </location>
</feature>
<dbReference type="InterPro" id="IPR016024">
    <property type="entry name" value="ARM-type_fold"/>
</dbReference>
<evidence type="ECO:0000256" key="1">
    <source>
        <dbReference type="SAM" id="MobiDB-lite"/>
    </source>
</evidence>